<dbReference type="EMBL" id="CACVBM020001045">
    <property type="protein sequence ID" value="CAA7025870.1"/>
    <property type="molecule type" value="Genomic_DNA"/>
</dbReference>
<sequence length="457" mass="50027">MSLAGFALAGEGLAIGYHGRPEMAVLLDFHARARPPEWFPPAPEWVSSMTRRDSEPETQIMRGPEALRLKRLPSRTMTCSGSIGSFISSASSTPGSSVTMAMLVSPMSMLGMPMLSTGITLRRSRWRRERRAHRQRSYRFGGFLSGESVELSSQDLNHFEIGVHPIVFGDVFSAELVGDELGVAVRLQFFGADLLRQAHPAMRASYSASLLDAGNARRNDCSRISPVGDSNRMPIPEPFLEDEPSTCSVQLSLTLGSAPIMSGGSSIRKSARTWDFSHVRLRYSISYSLNSTAHLAMRPDCVGLCKIGLADIEDRLLIPSVLTDENAADCRSGHRDVQVERLAGLGLSKGPGAWRGRASVPGRPPRTWSPIQSVCCLGAAGRKGRHLSVDLKMKRLSAAIRPVRRCTSRVVFGEGVPERRYLLGVRFDTSLRDDVSKELSRGDCEGALGRVQLHRAR</sequence>
<reference evidence="1" key="1">
    <citation type="submission" date="2020-01" db="EMBL/GenBank/DDBJ databases">
        <authorList>
            <person name="Mishra B."/>
        </authorList>
    </citation>
    <scope>NUCLEOTIDE SEQUENCE [LARGE SCALE GENOMIC DNA]</scope>
</reference>
<gene>
    <name evidence="1" type="ORF">MERR_LOCUS13105</name>
</gene>
<name>A0A6D2IL54_9BRAS</name>
<dbReference type="OrthoDB" id="10687502at2759"/>
<evidence type="ECO:0000313" key="1">
    <source>
        <dbReference type="EMBL" id="CAA7025870.1"/>
    </source>
</evidence>
<keyword evidence="2" id="KW-1185">Reference proteome</keyword>
<organism evidence="1 2">
    <name type="scientific">Microthlaspi erraticum</name>
    <dbReference type="NCBI Taxonomy" id="1685480"/>
    <lineage>
        <taxon>Eukaryota</taxon>
        <taxon>Viridiplantae</taxon>
        <taxon>Streptophyta</taxon>
        <taxon>Embryophyta</taxon>
        <taxon>Tracheophyta</taxon>
        <taxon>Spermatophyta</taxon>
        <taxon>Magnoliopsida</taxon>
        <taxon>eudicotyledons</taxon>
        <taxon>Gunneridae</taxon>
        <taxon>Pentapetalae</taxon>
        <taxon>rosids</taxon>
        <taxon>malvids</taxon>
        <taxon>Brassicales</taxon>
        <taxon>Brassicaceae</taxon>
        <taxon>Coluteocarpeae</taxon>
        <taxon>Microthlaspi</taxon>
    </lineage>
</organism>
<protein>
    <submittedName>
        <fullName evidence="1">Uncharacterized protein</fullName>
    </submittedName>
</protein>
<proteinExistence type="predicted"/>
<accession>A0A6D2IL54</accession>
<dbReference type="Proteomes" id="UP000467841">
    <property type="component" value="Unassembled WGS sequence"/>
</dbReference>
<evidence type="ECO:0000313" key="2">
    <source>
        <dbReference type="Proteomes" id="UP000467841"/>
    </source>
</evidence>
<comment type="caution">
    <text evidence="1">The sequence shown here is derived from an EMBL/GenBank/DDBJ whole genome shotgun (WGS) entry which is preliminary data.</text>
</comment>
<dbReference type="AlphaFoldDB" id="A0A6D2IL54"/>